<dbReference type="Pfam" id="PF03816">
    <property type="entry name" value="LytR_cpsA_psr"/>
    <property type="match status" value="1"/>
</dbReference>
<dbReference type="InterPro" id="IPR050922">
    <property type="entry name" value="LytR/CpsA/Psr_CW_biosynth"/>
</dbReference>
<protein>
    <submittedName>
        <fullName evidence="4">LytR family transcriptional regulator</fullName>
    </submittedName>
</protein>
<dbReference type="Proteomes" id="UP000306192">
    <property type="component" value="Unassembled WGS sequence"/>
</dbReference>
<dbReference type="InterPro" id="IPR004474">
    <property type="entry name" value="LytR_CpsA_psr"/>
</dbReference>
<feature type="domain" description="Cell envelope-related transcriptional attenuator" evidence="3">
    <location>
        <begin position="106"/>
        <end position="262"/>
    </location>
</feature>
<accession>A0A4T2CD99</accession>
<proteinExistence type="inferred from homology"/>
<dbReference type="RefSeq" id="WP_136640566.1">
    <property type="nucleotide sequence ID" value="NZ_QYRT01000003.1"/>
</dbReference>
<evidence type="ECO:0000256" key="2">
    <source>
        <dbReference type="SAM" id="MobiDB-lite"/>
    </source>
</evidence>
<gene>
    <name evidence="4" type="ORF">D4765_02055</name>
</gene>
<evidence type="ECO:0000256" key="1">
    <source>
        <dbReference type="ARBA" id="ARBA00006068"/>
    </source>
</evidence>
<organism evidence="4 5">
    <name type="scientific">Subtercola vilae</name>
    <dbReference type="NCBI Taxonomy" id="2056433"/>
    <lineage>
        <taxon>Bacteria</taxon>
        <taxon>Bacillati</taxon>
        <taxon>Actinomycetota</taxon>
        <taxon>Actinomycetes</taxon>
        <taxon>Micrococcales</taxon>
        <taxon>Microbacteriaceae</taxon>
        <taxon>Subtercola</taxon>
    </lineage>
</organism>
<dbReference type="PANTHER" id="PTHR33392:SF6">
    <property type="entry name" value="POLYISOPRENYL-TEICHOIC ACID--PEPTIDOGLYCAN TEICHOIC ACID TRANSFERASE TAGU"/>
    <property type="match status" value="1"/>
</dbReference>
<evidence type="ECO:0000259" key="3">
    <source>
        <dbReference type="Pfam" id="PF03816"/>
    </source>
</evidence>
<name>A0A4T2CD99_9MICO</name>
<keyword evidence="5" id="KW-1185">Reference proteome</keyword>
<dbReference type="AlphaFoldDB" id="A0A4T2CD99"/>
<dbReference type="Gene3D" id="3.40.630.190">
    <property type="entry name" value="LCP protein"/>
    <property type="match status" value="1"/>
</dbReference>
<reference evidence="4 5" key="1">
    <citation type="journal article" date="2019" name="Microorganisms">
        <title>Systematic Affiliation and Genome Analysis of Subtercola vilae DB165(T) with Particular Emphasis on Cold Adaptation of an Isolate from a High-Altitude Cold Volcano Lake.</title>
        <authorList>
            <person name="Villalobos A.S."/>
            <person name="Wiese J."/>
            <person name="Imhoff J.F."/>
            <person name="Dorador C."/>
            <person name="Keller A."/>
            <person name="Hentschel U."/>
        </authorList>
    </citation>
    <scope>NUCLEOTIDE SEQUENCE [LARGE SCALE GENOMIC DNA]</scope>
    <source>
        <strain evidence="4 5">DB165</strain>
    </source>
</reference>
<evidence type="ECO:0000313" key="5">
    <source>
        <dbReference type="Proteomes" id="UP000306192"/>
    </source>
</evidence>
<dbReference type="OrthoDB" id="9782542at2"/>
<comment type="caution">
    <text evidence="4">The sequence shown here is derived from an EMBL/GenBank/DDBJ whole genome shotgun (WGS) entry which is preliminary data.</text>
</comment>
<dbReference type="EMBL" id="QYRT01000003">
    <property type="protein sequence ID" value="TIH40358.1"/>
    <property type="molecule type" value="Genomic_DNA"/>
</dbReference>
<feature type="compositionally biased region" description="Low complexity" evidence="2">
    <location>
        <begin position="360"/>
        <end position="397"/>
    </location>
</feature>
<comment type="similarity">
    <text evidence="1">Belongs to the LytR/CpsA/Psr (LCP) family.</text>
</comment>
<dbReference type="PANTHER" id="PTHR33392">
    <property type="entry name" value="POLYISOPRENYL-TEICHOIC ACID--PEPTIDOGLYCAN TEICHOIC ACID TRANSFERASE TAGU"/>
    <property type="match status" value="1"/>
</dbReference>
<evidence type="ECO:0000313" key="4">
    <source>
        <dbReference type="EMBL" id="TIH40358.1"/>
    </source>
</evidence>
<dbReference type="NCBIfam" id="TIGR00350">
    <property type="entry name" value="lytR_cpsA_psr"/>
    <property type="match status" value="1"/>
</dbReference>
<sequence>MDSMRQVDSMRHAKRPPAPGASRVLKVVAIALAVVLVSGVSVAAIAVTSIASKISANAVDISGGTGEGGSQPHVGAFVGGFNVLIVGTDNDAKQGDSFGKRDATLNDVNIMLHVSADQKSGVVVSFPRDLIVNHPACTDPTTKVAYDATRNEPLNTGYERGGLACIKTTIEKLTGLTIPYAGLISFNGVIEMTNAVGGVPVCVNNAIFDKDSGLDLPKGTTVVSGADALAFLRTRESVGDGSDLSRISSQQQYLSSLVRTLKSANTLTDVTKLYGLASAAANNISLSTSLASPDAMVSLALALKDIDLTKLVFVQYPGTTGNANYPGKVIPTVDVADELFAKISSDQPFTLDSDSTGIGSAVVTPTPSPSSSSTPSSTDAATPAATPAPSPSSTSAVIAGVTGQTADEQTCAVAN</sequence>
<feature type="region of interest" description="Disordered" evidence="2">
    <location>
        <begin position="352"/>
        <end position="397"/>
    </location>
</feature>